<protein>
    <submittedName>
        <fullName evidence="2">Uncharacterized protein</fullName>
    </submittedName>
</protein>
<keyword evidence="1" id="KW-1133">Transmembrane helix</keyword>
<feature type="transmembrane region" description="Helical" evidence="1">
    <location>
        <begin position="9"/>
        <end position="33"/>
    </location>
</feature>
<accession>A0A449A561</accession>
<evidence type="ECO:0000313" key="3">
    <source>
        <dbReference type="Proteomes" id="UP000289440"/>
    </source>
</evidence>
<proteinExistence type="predicted"/>
<feature type="transmembrane region" description="Helical" evidence="1">
    <location>
        <begin position="94"/>
        <end position="116"/>
    </location>
</feature>
<dbReference type="AlphaFoldDB" id="A0A449A561"/>
<feature type="transmembrane region" description="Helical" evidence="1">
    <location>
        <begin position="39"/>
        <end position="61"/>
    </location>
</feature>
<keyword evidence="1" id="KW-0812">Transmembrane</keyword>
<keyword evidence="3" id="KW-1185">Reference proteome</keyword>
<keyword evidence="1" id="KW-0472">Membrane</keyword>
<evidence type="ECO:0000256" key="1">
    <source>
        <dbReference type="SAM" id="Phobius"/>
    </source>
</evidence>
<dbReference type="EMBL" id="LR214951">
    <property type="protein sequence ID" value="VEU59362.1"/>
    <property type="molecule type" value="Genomic_DNA"/>
</dbReference>
<evidence type="ECO:0000313" key="2">
    <source>
        <dbReference type="EMBL" id="VEU59362.1"/>
    </source>
</evidence>
<organism evidence="2 3">
    <name type="scientific">Mesomycoplasma neurolyticum</name>
    <dbReference type="NCBI Taxonomy" id="2120"/>
    <lineage>
        <taxon>Bacteria</taxon>
        <taxon>Bacillati</taxon>
        <taxon>Mycoplasmatota</taxon>
        <taxon>Mycoplasmoidales</taxon>
        <taxon>Metamycoplasmataceae</taxon>
        <taxon>Mesomycoplasma</taxon>
    </lineage>
</organism>
<reference evidence="2 3" key="1">
    <citation type="submission" date="2019-01" db="EMBL/GenBank/DDBJ databases">
        <authorList>
            <consortium name="Pathogen Informatics"/>
        </authorList>
    </citation>
    <scope>NUCLEOTIDE SEQUENCE [LARGE SCALE GENOMIC DNA]</scope>
    <source>
        <strain evidence="2 3">NCTC10166</strain>
    </source>
</reference>
<feature type="transmembrane region" description="Helical" evidence="1">
    <location>
        <begin position="169"/>
        <end position="191"/>
    </location>
</feature>
<dbReference type="Proteomes" id="UP000289440">
    <property type="component" value="Chromosome"/>
</dbReference>
<dbReference type="KEGG" id="mnu:NCTC10166_00330"/>
<name>A0A449A561_9BACT</name>
<sequence length="205" mass="24824">MNIINIRKIVWFSFVAKILFAIYVFIFFSNIFLFNKNILYIYSDLIILIVITFLFIHKILLINNFKTWKDKILFLMFSLFFVYKRKIKKVKTNSIIFIIILMFIITTLILILWLTFINVKSFIYFLLSKDHIEKYDIKTRIGLVGKPNPEIRILKYVIIYAIPRWVSEILSIFVLFIFFTTFLTNIFISYVKTLNLKKYFQQKIN</sequence>
<gene>
    <name evidence="2" type="ORF">NCTC10166_00330</name>
</gene>